<organism evidence="2 3">
    <name type="scientific">Streptococcus equi subsp. equi</name>
    <dbReference type="NCBI Taxonomy" id="148942"/>
    <lineage>
        <taxon>Bacteria</taxon>
        <taxon>Bacillati</taxon>
        <taxon>Bacillota</taxon>
        <taxon>Bacilli</taxon>
        <taxon>Lactobacillales</taxon>
        <taxon>Streptococcaceae</taxon>
        <taxon>Streptococcus</taxon>
    </lineage>
</organism>
<dbReference type="AlphaFoldDB" id="A0A380JQD1"/>
<proteinExistence type="predicted"/>
<dbReference type="InterPro" id="IPR038765">
    <property type="entry name" value="Papain-like_cys_pep_sf"/>
</dbReference>
<evidence type="ECO:0000313" key="2">
    <source>
        <dbReference type="EMBL" id="SUN45411.1"/>
    </source>
</evidence>
<dbReference type="Pfam" id="PF05708">
    <property type="entry name" value="Peptidase_C92"/>
    <property type="match status" value="1"/>
</dbReference>
<reference evidence="2 3" key="1">
    <citation type="submission" date="2018-06" db="EMBL/GenBank/DDBJ databases">
        <authorList>
            <consortium name="Pathogen Informatics"/>
            <person name="Doyle S."/>
        </authorList>
    </citation>
    <scope>NUCLEOTIDE SEQUENCE [LARGE SCALE GENOMIC DNA]</scope>
    <source>
        <strain evidence="2 3">NCTC12092</strain>
    </source>
</reference>
<dbReference type="Gene3D" id="3.90.1720.10">
    <property type="entry name" value="endopeptidase domain like (from Nostoc punctiforme)"/>
    <property type="match status" value="1"/>
</dbReference>
<evidence type="ECO:0000313" key="3">
    <source>
        <dbReference type="Proteomes" id="UP000254461"/>
    </source>
</evidence>
<sequence length="222" mass="25446">MKKSYFALSMILLAICILTTKSVSANEISQTENYFTEDDIVNWEQTILNNANNEYPIGDTKGNNGRVYRAASGEWTWRDGVICITDSKAITPLFNNGHAGIIAAAPYYYATIEANPRDGVQPKYGNWNDRFSTNMVYQYGVKRTSVTQDQNAAKWAARQIGKQYNYQFFNINRRDKFYCSQLVWAAYRDTAKVDIGTWEWGSAIHPFELMSSNETTLIYRNK</sequence>
<dbReference type="EMBL" id="UHFF01000002">
    <property type="protein sequence ID" value="SUN45411.1"/>
    <property type="molecule type" value="Genomic_DNA"/>
</dbReference>
<dbReference type="InterPro" id="IPR024453">
    <property type="entry name" value="Peptidase_C92"/>
</dbReference>
<keyword evidence="1" id="KW-0732">Signal</keyword>
<dbReference type="SUPFAM" id="SSF54001">
    <property type="entry name" value="Cysteine proteinases"/>
    <property type="match status" value="1"/>
</dbReference>
<feature type="chain" id="PRO_5016582330" evidence="1">
    <location>
        <begin position="26"/>
        <end position="222"/>
    </location>
</feature>
<gene>
    <name evidence="2" type="ORF">NCTC12092_00480</name>
</gene>
<name>A0A380JQD1_9STRE</name>
<dbReference type="GO" id="GO:0016787">
    <property type="term" value="F:hydrolase activity"/>
    <property type="evidence" value="ECO:0007669"/>
    <property type="project" value="UniProtKB-KW"/>
</dbReference>
<protein>
    <submittedName>
        <fullName evidence="2">Uncharacterized distant relative of cell wall-associated hydrolases</fullName>
    </submittedName>
</protein>
<evidence type="ECO:0000256" key="1">
    <source>
        <dbReference type="SAM" id="SignalP"/>
    </source>
</evidence>
<dbReference type="Proteomes" id="UP000254461">
    <property type="component" value="Unassembled WGS sequence"/>
</dbReference>
<feature type="signal peptide" evidence="1">
    <location>
        <begin position="1"/>
        <end position="25"/>
    </location>
</feature>
<keyword evidence="2" id="KW-0378">Hydrolase</keyword>
<dbReference type="RefSeq" id="WP_115250675.1">
    <property type="nucleotide sequence ID" value="NZ_UHFF01000002.1"/>
</dbReference>
<accession>A0A380JQD1</accession>